<comment type="caution">
    <text evidence="2">The sequence shown here is derived from an EMBL/GenBank/DDBJ whole genome shotgun (WGS) entry which is preliminary data.</text>
</comment>
<reference evidence="2" key="1">
    <citation type="submission" date="2019-08" db="EMBL/GenBank/DDBJ databases">
        <authorList>
            <person name="Kucharzyk K."/>
            <person name="Murdoch R.W."/>
            <person name="Higgins S."/>
            <person name="Loffler F."/>
        </authorList>
    </citation>
    <scope>NUCLEOTIDE SEQUENCE</scope>
</reference>
<accession>A0A644VY19</accession>
<feature type="compositionally biased region" description="Basic and acidic residues" evidence="1">
    <location>
        <begin position="78"/>
        <end position="94"/>
    </location>
</feature>
<proteinExistence type="predicted"/>
<gene>
    <name evidence="2" type="ORF">SDC9_42215</name>
</gene>
<evidence type="ECO:0000256" key="1">
    <source>
        <dbReference type="SAM" id="MobiDB-lite"/>
    </source>
</evidence>
<feature type="compositionally biased region" description="Acidic residues" evidence="1">
    <location>
        <begin position="112"/>
        <end position="137"/>
    </location>
</feature>
<dbReference type="AlphaFoldDB" id="A0A644VY19"/>
<organism evidence="2">
    <name type="scientific">bioreactor metagenome</name>
    <dbReference type="NCBI Taxonomy" id="1076179"/>
    <lineage>
        <taxon>unclassified sequences</taxon>
        <taxon>metagenomes</taxon>
        <taxon>ecological metagenomes</taxon>
    </lineage>
</organism>
<protein>
    <submittedName>
        <fullName evidence="2">Uncharacterized protein</fullName>
    </submittedName>
</protein>
<name>A0A644VY19_9ZZZZ</name>
<evidence type="ECO:0000313" key="2">
    <source>
        <dbReference type="EMBL" id="MPL96040.1"/>
    </source>
</evidence>
<feature type="region of interest" description="Disordered" evidence="1">
    <location>
        <begin position="78"/>
        <end position="137"/>
    </location>
</feature>
<dbReference type="EMBL" id="VSSQ01000492">
    <property type="protein sequence ID" value="MPL96040.1"/>
    <property type="molecule type" value="Genomic_DNA"/>
</dbReference>
<sequence length="315" mass="36445">MNRELLVTLIRKNIDELIMLTEGFMEMDTYPAAIINLAKNKTDDIWSYINQLGNLKPEELQQITERMSVATEMTINTGKEDISETKEFVSNEKTTEEEDIPVYNNTDKEDVNTFDEEEFSEEEEEEEENDDDDDDDDDIIFEQEEEEIKEEEEVTEPIEENEVIADNKDDIEITEDVITVEFTETIEKEETITSDVEKVITTTETVEKKVTLAEKISGNGISRNEMMARGENGGINTAIGSKKVDDIRQAISLGDRFRFQRELFKNNGEEMNKTLSYINKLATYEEVIGFLQSKYGWEENSAAAEDFYQIIKRKF</sequence>